<proteinExistence type="predicted"/>
<protein>
    <submittedName>
        <fullName evidence="2">Uncharacterized protein DUF4440</fullName>
    </submittedName>
</protein>
<sequence>MKNCCYLLFLFTFVSCQCPNTSITPVDVQALMNKWEKAYIHKDTSLLAEVLHDKYLYAGNADGSRTTKEQVINELYSSDYQILKVVFEELDIQCFGSTAIVRGNELIYLLLASGDTLQVPLSFTDVYQKNNGMTRALATHSSPRQ</sequence>
<dbReference type="Pfam" id="PF14534">
    <property type="entry name" value="DUF4440"/>
    <property type="match status" value="1"/>
</dbReference>
<reference evidence="2 3" key="1">
    <citation type="submission" date="2018-07" db="EMBL/GenBank/DDBJ databases">
        <title>Genomic Encyclopedia of Type Strains, Phase IV (KMG-IV): sequencing the most valuable type-strain genomes for metagenomic binning, comparative biology and taxonomic classification.</title>
        <authorList>
            <person name="Goeker M."/>
        </authorList>
    </citation>
    <scope>NUCLEOTIDE SEQUENCE [LARGE SCALE GENOMIC DNA]</scope>
    <source>
        <strain evidence="2 3">DSM 4134</strain>
    </source>
</reference>
<dbReference type="AlphaFoldDB" id="A0A3D9L3V3"/>
<dbReference type="OrthoDB" id="1445948at2"/>
<comment type="caution">
    <text evidence="2">The sequence shown here is derived from an EMBL/GenBank/DDBJ whole genome shotgun (WGS) entry which is preliminary data.</text>
</comment>
<name>A0A3D9L3V3_MARFU</name>
<dbReference type="InterPro" id="IPR032710">
    <property type="entry name" value="NTF2-like_dom_sf"/>
</dbReference>
<dbReference type="Proteomes" id="UP000256779">
    <property type="component" value="Unassembled WGS sequence"/>
</dbReference>
<feature type="domain" description="DUF4440" evidence="1">
    <location>
        <begin position="28"/>
        <end position="132"/>
    </location>
</feature>
<dbReference type="SUPFAM" id="SSF54427">
    <property type="entry name" value="NTF2-like"/>
    <property type="match status" value="1"/>
</dbReference>
<keyword evidence="3" id="KW-1185">Reference proteome</keyword>
<dbReference type="EMBL" id="QREG01000009">
    <property type="protein sequence ID" value="RED98950.1"/>
    <property type="molecule type" value="Genomic_DNA"/>
</dbReference>
<evidence type="ECO:0000259" key="1">
    <source>
        <dbReference type="Pfam" id="PF14534"/>
    </source>
</evidence>
<evidence type="ECO:0000313" key="2">
    <source>
        <dbReference type="EMBL" id="RED98950.1"/>
    </source>
</evidence>
<evidence type="ECO:0000313" key="3">
    <source>
        <dbReference type="Proteomes" id="UP000256779"/>
    </source>
</evidence>
<dbReference type="Gene3D" id="3.10.450.50">
    <property type="match status" value="1"/>
</dbReference>
<organism evidence="2 3">
    <name type="scientific">Marinoscillum furvescens DSM 4134</name>
    <dbReference type="NCBI Taxonomy" id="1122208"/>
    <lineage>
        <taxon>Bacteria</taxon>
        <taxon>Pseudomonadati</taxon>
        <taxon>Bacteroidota</taxon>
        <taxon>Cytophagia</taxon>
        <taxon>Cytophagales</taxon>
        <taxon>Reichenbachiellaceae</taxon>
        <taxon>Marinoscillum</taxon>
    </lineage>
</organism>
<accession>A0A3D9L3V3</accession>
<dbReference type="InterPro" id="IPR027843">
    <property type="entry name" value="DUF4440"/>
</dbReference>
<gene>
    <name evidence="2" type="ORF">C7460_109142</name>
</gene>
<dbReference type="PROSITE" id="PS51257">
    <property type="entry name" value="PROKAR_LIPOPROTEIN"/>
    <property type="match status" value="1"/>
</dbReference>